<keyword evidence="5" id="KW-1185">Reference proteome</keyword>
<dbReference type="Pfam" id="PF20237">
    <property type="entry name" value="DUF6594"/>
    <property type="match status" value="1"/>
</dbReference>
<dbReference type="PANTHER" id="PTHR34502:SF5">
    <property type="entry name" value="DUF6594 DOMAIN-CONTAINING PROTEIN"/>
    <property type="match status" value="1"/>
</dbReference>
<name>A0A1J9QU42_9PEZI</name>
<dbReference type="Proteomes" id="UP000183809">
    <property type="component" value="Unassembled WGS sequence"/>
</dbReference>
<evidence type="ECO:0000256" key="1">
    <source>
        <dbReference type="SAM" id="MobiDB-lite"/>
    </source>
</evidence>
<proteinExistence type="predicted"/>
<feature type="compositionally biased region" description="Low complexity" evidence="1">
    <location>
        <begin position="7"/>
        <end position="17"/>
    </location>
</feature>
<keyword evidence="2" id="KW-0812">Transmembrane</keyword>
<feature type="transmembrane region" description="Helical" evidence="2">
    <location>
        <begin position="286"/>
        <end position="305"/>
    </location>
</feature>
<accession>A0A1J9QU42</accession>
<dbReference type="PANTHER" id="PTHR34502">
    <property type="entry name" value="DUF6594 DOMAIN-CONTAINING PROTEIN-RELATED"/>
    <property type="match status" value="1"/>
</dbReference>
<gene>
    <name evidence="4" type="ORF">BKCO1_4700067</name>
</gene>
<dbReference type="EMBL" id="MNUE01000047">
    <property type="protein sequence ID" value="OJD31506.1"/>
    <property type="molecule type" value="Genomic_DNA"/>
</dbReference>
<evidence type="ECO:0000313" key="5">
    <source>
        <dbReference type="Proteomes" id="UP000183809"/>
    </source>
</evidence>
<dbReference type="GeneID" id="31016682"/>
<evidence type="ECO:0000259" key="3">
    <source>
        <dbReference type="Pfam" id="PF20237"/>
    </source>
</evidence>
<dbReference type="RefSeq" id="XP_020127766.1">
    <property type="nucleotide sequence ID" value="XM_020276421.1"/>
</dbReference>
<feature type="transmembrane region" description="Helical" evidence="2">
    <location>
        <begin position="258"/>
        <end position="279"/>
    </location>
</feature>
<dbReference type="OrthoDB" id="5342093at2759"/>
<evidence type="ECO:0000256" key="2">
    <source>
        <dbReference type="SAM" id="Phobius"/>
    </source>
</evidence>
<comment type="caution">
    <text evidence="4">The sequence shown here is derived from an EMBL/GenBank/DDBJ whole genome shotgun (WGS) entry which is preliminary data.</text>
</comment>
<dbReference type="InterPro" id="IPR046529">
    <property type="entry name" value="DUF6594"/>
</dbReference>
<sequence length="337" mass="37358">MPHRFMSQSSAVSSQPVSNPPDGPASQPDQHQAADRHQQPAIESPAGGTRKQNHLPPGYPALAARMGLFPEKAIFRRFGFLNKLNILYLQAELMEIEDQLKCLQGTDSLKDGDEKFYATDWYCLNQGDNEQLKLMLHARDKLDKYNTAIIQQSYILSMKTPGKSDLDYIQKFLASEDMGPCALDGLDSEVWGTIKDPKGYEPDIITLAPRTEEDMFSNLLAEKGMSAWFKYGLDRFRKPSPVHGQVAYEESALLRLTYLFATALASLLPIASIVVLCYVRSMEARLGFIALFNVLTSFCLAFFTTAKRTDIFAVAAAFSAVQVVFVQGDGGGSSMRG</sequence>
<feature type="region of interest" description="Disordered" evidence="1">
    <location>
        <begin position="1"/>
        <end position="57"/>
    </location>
</feature>
<organism evidence="4 5">
    <name type="scientific">Diplodia corticola</name>
    <dbReference type="NCBI Taxonomy" id="236234"/>
    <lineage>
        <taxon>Eukaryota</taxon>
        <taxon>Fungi</taxon>
        <taxon>Dikarya</taxon>
        <taxon>Ascomycota</taxon>
        <taxon>Pezizomycotina</taxon>
        <taxon>Dothideomycetes</taxon>
        <taxon>Dothideomycetes incertae sedis</taxon>
        <taxon>Botryosphaeriales</taxon>
        <taxon>Botryosphaeriaceae</taxon>
        <taxon>Diplodia</taxon>
    </lineage>
</organism>
<keyword evidence="2" id="KW-1133">Transmembrane helix</keyword>
<feature type="domain" description="DUF6594" evidence="3">
    <location>
        <begin position="59"/>
        <end position="323"/>
    </location>
</feature>
<reference evidence="4 5" key="1">
    <citation type="submission" date="2016-10" db="EMBL/GenBank/DDBJ databases">
        <title>Proteomics and genomics reveal pathogen-plant mechanisms compatible with a hemibiotrophic lifestyle of Diplodia corticola.</title>
        <authorList>
            <person name="Fernandes I."/>
            <person name="De Jonge R."/>
            <person name="Van De Peer Y."/>
            <person name="Devreese B."/>
            <person name="Alves A."/>
            <person name="Esteves A.C."/>
        </authorList>
    </citation>
    <scope>NUCLEOTIDE SEQUENCE [LARGE SCALE GENOMIC DNA]</scope>
    <source>
        <strain evidence="4 5">CBS 112549</strain>
    </source>
</reference>
<keyword evidence="2" id="KW-0472">Membrane</keyword>
<dbReference type="STRING" id="236234.A0A1J9QU42"/>
<protein>
    <recommendedName>
        <fullName evidence="3">DUF6594 domain-containing protein</fullName>
    </recommendedName>
</protein>
<evidence type="ECO:0000313" key="4">
    <source>
        <dbReference type="EMBL" id="OJD31506.1"/>
    </source>
</evidence>
<dbReference type="AlphaFoldDB" id="A0A1J9QU42"/>